<dbReference type="AlphaFoldDB" id="A0A6C0F4U9"/>
<dbReference type="EMBL" id="MN738786">
    <property type="protein sequence ID" value="QHT36716.1"/>
    <property type="molecule type" value="Genomic_DNA"/>
</dbReference>
<proteinExistence type="predicted"/>
<evidence type="ECO:0000313" key="1">
    <source>
        <dbReference type="EMBL" id="QHT36716.1"/>
    </source>
</evidence>
<name>A0A6C0F4U9_9ZZZZ</name>
<sequence>MQTMNMSYSTLMDIQSILQSLLRNDLCKMVHKRSPNTPFSEILKHVDKYIAGDPPLFEIQSGNPNKRIKQIPPDEERCCARTWNHNQGTRCTQRRKRDSECPEYCGTHNRELTKRGYLKFHRYDEPRPEINAEGSRIPWYDTTPMESLQIILDYHGAYLKTHLKRPKVTP</sequence>
<reference evidence="1" key="1">
    <citation type="journal article" date="2020" name="Nature">
        <title>Giant virus diversity and host interactions through global metagenomics.</title>
        <authorList>
            <person name="Schulz F."/>
            <person name="Roux S."/>
            <person name="Paez-Espino D."/>
            <person name="Jungbluth S."/>
            <person name="Walsh D.A."/>
            <person name="Denef V.J."/>
            <person name="McMahon K.D."/>
            <person name="Konstantinidis K.T."/>
            <person name="Eloe-Fadrosh E.A."/>
            <person name="Kyrpides N.C."/>
            <person name="Woyke T."/>
        </authorList>
    </citation>
    <scope>NUCLEOTIDE SEQUENCE</scope>
    <source>
        <strain evidence="1">GVMAG-S-ERX555967-130</strain>
    </source>
</reference>
<accession>A0A6C0F4U9</accession>
<protein>
    <submittedName>
        <fullName evidence="1">Uncharacterized protein</fullName>
    </submittedName>
</protein>
<organism evidence="1">
    <name type="scientific">viral metagenome</name>
    <dbReference type="NCBI Taxonomy" id="1070528"/>
    <lineage>
        <taxon>unclassified sequences</taxon>
        <taxon>metagenomes</taxon>
        <taxon>organismal metagenomes</taxon>
    </lineage>
</organism>